<gene>
    <name evidence="2" type="ORF">HNQ66_000190</name>
</gene>
<organism evidence="2 3">
    <name type="scientific">Shinella fusca</name>
    <dbReference type="NCBI Taxonomy" id="544480"/>
    <lineage>
        <taxon>Bacteria</taxon>
        <taxon>Pseudomonadati</taxon>
        <taxon>Pseudomonadota</taxon>
        <taxon>Alphaproteobacteria</taxon>
        <taxon>Hyphomicrobiales</taxon>
        <taxon>Rhizobiaceae</taxon>
        <taxon>Shinella</taxon>
    </lineage>
</organism>
<evidence type="ECO:0000256" key="1">
    <source>
        <dbReference type="SAM" id="MobiDB-lite"/>
    </source>
</evidence>
<dbReference type="RefSeq" id="WP_184139941.1">
    <property type="nucleotide sequence ID" value="NZ_JACHIK010000001.1"/>
</dbReference>
<reference evidence="2 3" key="1">
    <citation type="submission" date="2020-08" db="EMBL/GenBank/DDBJ databases">
        <title>Genomic Encyclopedia of Type Strains, Phase IV (KMG-IV): sequencing the most valuable type-strain genomes for metagenomic binning, comparative biology and taxonomic classification.</title>
        <authorList>
            <person name="Goeker M."/>
        </authorList>
    </citation>
    <scope>NUCLEOTIDE SEQUENCE [LARGE SCALE GENOMIC DNA]</scope>
    <source>
        <strain evidence="2 3">DSM 21319</strain>
    </source>
</reference>
<evidence type="ECO:0000313" key="3">
    <source>
        <dbReference type="Proteomes" id="UP000535406"/>
    </source>
</evidence>
<dbReference type="EMBL" id="JACHIK010000001">
    <property type="protein sequence ID" value="MBB5040812.1"/>
    <property type="molecule type" value="Genomic_DNA"/>
</dbReference>
<dbReference type="InterPro" id="IPR027417">
    <property type="entry name" value="P-loop_NTPase"/>
</dbReference>
<sequence length="513" mass="59230">MASVSIQINEDQFLDPRWRLSNLYWITDKQGRKVKFEPNTAQLKFMDELHSLNIILKARQLGFTTFCCLVYLDAAVFTPNTRAGVIAHKLDDAKVIFRDKIKFPYDNLDEGIRNAVATKQDSADTLTLANNSSIRVSTSMRSGTLQYLHISEFGKICAMYPEKAREIVTGALNAVAPGQFVVIESTAEGQEGDFYNMTQKAIEQASNGSPLTDMDYKFHFFPWYQDAQYRLNPSGVVFTDEDLRYFDKLATQGVEVDAWQMAWYVKKEQTQGGDMKREFPSTPEEAFEQALEGAYFSVEMAAAYKQGRVGGFPVDVRYPVNTFWDLGRNDLNAIWLHQFISGFHRFVGYYENSGEWIGHYIDWLNEWKKERAVQFGEHYLPHDGDRQSIWIPDGTLSVMSKLNFRPKVVERATSEIQQINQARPFFSRCQFDEAGCSSGLSRLKQFRKEWDDLRGVWKDKSRHDINSHGAKAFMTFTASGFREDDMSLKQVERDRHREKFQSRDTGEDSWLTY</sequence>
<dbReference type="Gene3D" id="3.40.50.300">
    <property type="entry name" value="P-loop containing nucleotide triphosphate hydrolases"/>
    <property type="match status" value="1"/>
</dbReference>
<keyword evidence="3" id="KW-1185">Reference proteome</keyword>
<dbReference type="Proteomes" id="UP000535406">
    <property type="component" value="Unassembled WGS sequence"/>
</dbReference>
<name>A0A7W7YRF5_9HYPH</name>
<comment type="caution">
    <text evidence="2">The sequence shown here is derived from an EMBL/GenBank/DDBJ whole genome shotgun (WGS) entry which is preliminary data.</text>
</comment>
<evidence type="ECO:0008006" key="4">
    <source>
        <dbReference type="Google" id="ProtNLM"/>
    </source>
</evidence>
<accession>A0A7W7YRF5</accession>
<feature type="compositionally biased region" description="Basic and acidic residues" evidence="1">
    <location>
        <begin position="492"/>
        <end position="506"/>
    </location>
</feature>
<dbReference type="AlphaFoldDB" id="A0A7W7YRF5"/>
<proteinExistence type="predicted"/>
<protein>
    <recommendedName>
        <fullName evidence="4">Terminase</fullName>
    </recommendedName>
</protein>
<evidence type="ECO:0000313" key="2">
    <source>
        <dbReference type="EMBL" id="MBB5040812.1"/>
    </source>
</evidence>
<feature type="region of interest" description="Disordered" evidence="1">
    <location>
        <begin position="492"/>
        <end position="513"/>
    </location>
</feature>